<accession>A0ABD1HL77</accession>
<evidence type="ECO:0000313" key="3">
    <source>
        <dbReference type="Proteomes" id="UP001567538"/>
    </source>
</evidence>
<protein>
    <submittedName>
        <fullName evidence="2">Cytosolic Fe-S cluster assembly factor nbp35</fullName>
    </submittedName>
</protein>
<feature type="region of interest" description="Disordered" evidence="1">
    <location>
        <begin position="1"/>
        <end position="46"/>
    </location>
</feature>
<proteinExistence type="predicted"/>
<gene>
    <name evidence="2" type="primary">NBP35</name>
    <name evidence="2" type="ORF">AAHA92_11462</name>
</gene>
<evidence type="ECO:0000313" key="2">
    <source>
        <dbReference type="EMBL" id="KAL1555761.1"/>
    </source>
</evidence>
<evidence type="ECO:0000256" key="1">
    <source>
        <dbReference type="SAM" id="MobiDB-lite"/>
    </source>
</evidence>
<sequence>MENGDNEVPENANEHCPGTQSESAGKSDACEGCPNQEACATAPKGPDPDLVAIAERMATVKHKILVMSGKGGVGYSFCSVIFFPGSYGFPGGPPRY</sequence>
<dbReference type="InterPro" id="IPR019591">
    <property type="entry name" value="Mrp/NBP35_ATP-bd"/>
</dbReference>
<comment type="caution">
    <text evidence="2">The sequence shown here is derived from an EMBL/GenBank/DDBJ whole genome shotgun (WGS) entry which is preliminary data.</text>
</comment>
<name>A0ABD1HL77_SALDI</name>
<dbReference type="AlphaFoldDB" id="A0ABD1HL77"/>
<organism evidence="2 3">
    <name type="scientific">Salvia divinorum</name>
    <name type="common">Maria pastora</name>
    <name type="synonym">Diviner's sage</name>
    <dbReference type="NCBI Taxonomy" id="28513"/>
    <lineage>
        <taxon>Eukaryota</taxon>
        <taxon>Viridiplantae</taxon>
        <taxon>Streptophyta</taxon>
        <taxon>Embryophyta</taxon>
        <taxon>Tracheophyta</taxon>
        <taxon>Spermatophyta</taxon>
        <taxon>Magnoliopsida</taxon>
        <taxon>eudicotyledons</taxon>
        <taxon>Gunneridae</taxon>
        <taxon>Pentapetalae</taxon>
        <taxon>asterids</taxon>
        <taxon>lamiids</taxon>
        <taxon>Lamiales</taxon>
        <taxon>Lamiaceae</taxon>
        <taxon>Nepetoideae</taxon>
        <taxon>Mentheae</taxon>
        <taxon>Salviinae</taxon>
        <taxon>Salvia</taxon>
        <taxon>Salvia subgen. Calosphace</taxon>
    </lineage>
</organism>
<reference evidence="2 3" key="1">
    <citation type="submission" date="2024-06" db="EMBL/GenBank/DDBJ databases">
        <title>A chromosome level genome sequence of Diviner's sage (Salvia divinorum).</title>
        <authorList>
            <person name="Ford S.A."/>
            <person name="Ro D.-K."/>
            <person name="Ness R.W."/>
            <person name="Phillips M.A."/>
        </authorList>
    </citation>
    <scope>NUCLEOTIDE SEQUENCE [LARGE SCALE GENOMIC DNA]</scope>
    <source>
        <strain evidence="2">SAF-2024a</strain>
        <tissue evidence="2">Leaf</tissue>
    </source>
</reference>
<dbReference type="PANTHER" id="PTHR23264:SF19">
    <property type="entry name" value="CYTOSOLIC FE-S CLUSTER ASSEMBLY FACTOR NUBP2"/>
    <property type="match status" value="1"/>
</dbReference>
<dbReference type="EMBL" id="JBEAFC010000005">
    <property type="protein sequence ID" value="KAL1555761.1"/>
    <property type="molecule type" value="Genomic_DNA"/>
</dbReference>
<keyword evidence="3" id="KW-1185">Reference proteome</keyword>
<dbReference type="Proteomes" id="UP001567538">
    <property type="component" value="Unassembled WGS sequence"/>
</dbReference>
<dbReference type="PANTHER" id="PTHR23264">
    <property type="entry name" value="NUCLEOTIDE-BINDING PROTEIN NBP35 YEAST -RELATED"/>
    <property type="match status" value="1"/>
</dbReference>